<dbReference type="AlphaFoldDB" id="A0A7J6N8J4"/>
<feature type="chain" id="PRO_5029462239" evidence="2">
    <location>
        <begin position="24"/>
        <end position="327"/>
    </location>
</feature>
<gene>
    <name evidence="3" type="ORF">FOZ60_014004</name>
</gene>
<accession>A0A7J6N8J4</accession>
<feature type="region of interest" description="Disordered" evidence="1">
    <location>
        <begin position="146"/>
        <end position="188"/>
    </location>
</feature>
<proteinExistence type="predicted"/>
<evidence type="ECO:0000256" key="1">
    <source>
        <dbReference type="SAM" id="MobiDB-lite"/>
    </source>
</evidence>
<dbReference type="EMBL" id="JABANP010000644">
    <property type="protein sequence ID" value="KAF4680135.1"/>
    <property type="molecule type" value="Genomic_DNA"/>
</dbReference>
<reference evidence="3 4" key="1">
    <citation type="submission" date="2020-04" db="EMBL/GenBank/DDBJ databases">
        <title>Perkinsus olseni comparative genomics.</title>
        <authorList>
            <person name="Bogema D.R."/>
        </authorList>
    </citation>
    <scope>NUCLEOTIDE SEQUENCE [LARGE SCALE GENOMIC DNA]</scope>
    <source>
        <strain evidence="3">00978-12</strain>
    </source>
</reference>
<feature type="compositionally biased region" description="Basic and acidic residues" evidence="1">
    <location>
        <begin position="146"/>
        <end position="160"/>
    </location>
</feature>
<keyword evidence="2" id="KW-0732">Signal</keyword>
<evidence type="ECO:0000313" key="3">
    <source>
        <dbReference type="EMBL" id="KAF4680135.1"/>
    </source>
</evidence>
<dbReference type="Proteomes" id="UP000541610">
    <property type="component" value="Unassembled WGS sequence"/>
</dbReference>
<feature type="signal peptide" evidence="2">
    <location>
        <begin position="1"/>
        <end position="23"/>
    </location>
</feature>
<name>A0A7J6N8J4_PEROL</name>
<evidence type="ECO:0000256" key="2">
    <source>
        <dbReference type="SAM" id="SignalP"/>
    </source>
</evidence>
<evidence type="ECO:0000313" key="4">
    <source>
        <dbReference type="Proteomes" id="UP000541610"/>
    </source>
</evidence>
<protein>
    <submittedName>
        <fullName evidence="3">Uncharacterized protein</fullName>
    </submittedName>
</protein>
<organism evidence="3 4">
    <name type="scientific">Perkinsus olseni</name>
    <name type="common">Perkinsus atlanticus</name>
    <dbReference type="NCBI Taxonomy" id="32597"/>
    <lineage>
        <taxon>Eukaryota</taxon>
        <taxon>Sar</taxon>
        <taxon>Alveolata</taxon>
        <taxon>Perkinsozoa</taxon>
        <taxon>Perkinsea</taxon>
        <taxon>Perkinsida</taxon>
        <taxon>Perkinsidae</taxon>
        <taxon>Perkinsus</taxon>
    </lineage>
</organism>
<sequence>MKTPYGVALAALSLWASLPAASAVRASAADSGSLKAKYNITKMTHGNSCIAVGPQFTWQFELLKGTLRTLSLHCPDSEFHMVADPPGYAQGDSDLLLKSRNLWHPFFYDIAQYDMAVEKLQVKTVPVAARRAIPLLYPTGVDLHSLAEQRHGGQQRRRESSSSSSTESADSLDGALMSTEGSAPSQGPFKARLLENQQCRMFEAGFHWLYHITDNSVNDEHALKIAMADDDHSVANSDLKDPFAFREEFLQLGHSRMMIAGQRLKMFMTVGLQRLKLYPLSLHHVPLIIAVGVHEERWAAIPVLLYEGIHAILDGVSKLVTLIKKRR</sequence>
<comment type="caution">
    <text evidence="3">The sequence shown here is derived from an EMBL/GenBank/DDBJ whole genome shotgun (WGS) entry which is preliminary data.</text>
</comment>